<feature type="transmembrane region" description="Helical" evidence="1">
    <location>
        <begin position="268"/>
        <end position="290"/>
    </location>
</feature>
<dbReference type="GO" id="GO:0043041">
    <property type="term" value="P:amino acid activation for nonribosomal peptide biosynthetic process"/>
    <property type="evidence" value="ECO:0007669"/>
    <property type="project" value="TreeGrafter"/>
</dbReference>
<proteinExistence type="predicted"/>
<dbReference type="Gene3D" id="2.130.10.10">
    <property type="entry name" value="YVTN repeat-like/Quinoprotein amine dehydrogenase"/>
    <property type="match status" value="2"/>
</dbReference>
<dbReference type="InterPro" id="IPR037257">
    <property type="entry name" value="T2SS_E_N_sf"/>
</dbReference>
<dbReference type="InterPro" id="IPR011047">
    <property type="entry name" value="Quinoprotein_ADH-like_sf"/>
</dbReference>
<evidence type="ECO:0000256" key="1">
    <source>
        <dbReference type="SAM" id="Phobius"/>
    </source>
</evidence>
<evidence type="ECO:0000259" key="3">
    <source>
        <dbReference type="Pfam" id="PF14332"/>
    </source>
</evidence>
<dbReference type="PANTHER" id="PTHR44394">
    <property type="entry name" value="BETA-ALANINE-ACTIVATING ENZYME"/>
    <property type="match status" value="1"/>
</dbReference>
<dbReference type="InterPro" id="IPR052091">
    <property type="entry name" value="Beta-ala_Activ/Resist"/>
</dbReference>
<dbReference type="SUPFAM" id="SSF160246">
    <property type="entry name" value="EspE N-terminal domain-like"/>
    <property type="match status" value="1"/>
</dbReference>
<keyword evidence="1" id="KW-0812">Transmembrane</keyword>
<dbReference type="SUPFAM" id="SSF50998">
    <property type="entry name" value="Quinoprotein alcohol dehydrogenase-like"/>
    <property type="match status" value="2"/>
</dbReference>
<dbReference type="InterPro" id="IPR025497">
    <property type="entry name" value="PatA-like_N"/>
</dbReference>
<dbReference type="Proteomes" id="UP000178797">
    <property type="component" value="Unassembled WGS sequence"/>
</dbReference>
<keyword evidence="1" id="KW-1133">Transmembrane helix</keyword>
<sequence length="806" mass="89397">MAFKGDLSTIGLADLFQTLTMSHKEGTLIVQDGESRKSIYFGRDGISLTSIGKRKHLRLGELLLRAGKITQKQLTDLLELQRKTKTILGELIVKMQLATDNDITNIVKSQIEEEIYDLFIWQNATFEFIEGPPPSEFIFSEGITKLSFDVNALLLEAMRRADEWGIINQKIKNLDTVYAVDPSFTPQHLNKKESEILRLIDGKNSISDISLNANIPKIEICKFLMTLIDKNVLNELQIKETTNIVPVAPENLLRSTRTTTRRIRRKKVLTNAIFIMVFIAMISVTILYIVKFLKESNEHVANTTGTKPTPINTDINAVIDAAKDMEQLVSNTEGHYNTGNLTQALETAKRLKVLAEKYKDEAYLMKANELLDMISSYINNAQIIFNRVRELESRGDIKNAALAVEELIHKYPRSEIAKNSYYPLKITSTPSAVSVYKDNSLKGVTPIILRISQTENTTIKLIKGGYEATTFEIIDKTVGYMHTTLNKNYKLRIPIGGVVDTTPTIFSGKLLVTSKDKLYILDATNGTYISSFTADGDIETSPQVTGSGVVLFGSNDNYLYAVDIKDVSKELWKFKTLDFVRSSPTISSDGSIIYFGGSDRNLYAITAAGSKIWSVKLSADIRAKVSIANNIIYIGCLDGSFYAINSTDGSILWQFKASGSISLQSIIVNNNIVLTSANGNIYYLNRNGNKIWEMSTNNAITSGPESDGTSLYIGDTNGSLYSINPDSGKVEWQYKTGGSIYSSPTVSGGYILVGSDDGNMYCLSNKTGGLIWKFTTGDKVRSKACVAGNLIYFGSNDRNIYVVERD</sequence>
<evidence type="ECO:0000313" key="5">
    <source>
        <dbReference type="Proteomes" id="UP000178797"/>
    </source>
</evidence>
<dbReference type="SMART" id="SM00564">
    <property type="entry name" value="PQQ"/>
    <property type="match status" value="7"/>
</dbReference>
<feature type="domain" description="Pyrrolo-quinoline quinone repeat" evidence="2">
    <location>
        <begin position="499"/>
        <end position="746"/>
    </location>
</feature>
<dbReference type="AlphaFoldDB" id="A0A1F7RQH7"/>
<dbReference type="PANTHER" id="PTHR44394:SF1">
    <property type="entry name" value="BETA-ALANINE-ACTIVATING ENZYME"/>
    <property type="match status" value="1"/>
</dbReference>
<dbReference type="Gene3D" id="2.40.128.630">
    <property type="match status" value="1"/>
</dbReference>
<organism evidence="4 5">
    <name type="scientific">Candidatus Schekmanbacteria bacterium RBG_16_38_10</name>
    <dbReference type="NCBI Taxonomy" id="1817879"/>
    <lineage>
        <taxon>Bacteria</taxon>
        <taxon>Candidatus Schekmaniibacteriota</taxon>
    </lineage>
</organism>
<comment type="caution">
    <text evidence="4">The sequence shown here is derived from an EMBL/GenBank/DDBJ whole genome shotgun (WGS) entry which is preliminary data.</text>
</comment>
<reference evidence="4 5" key="1">
    <citation type="journal article" date="2016" name="Nat. Commun.">
        <title>Thousands of microbial genomes shed light on interconnected biogeochemical processes in an aquifer system.</title>
        <authorList>
            <person name="Anantharaman K."/>
            <person name="Brown C.T."/>
            <person name="Hug L.A."/>
            <person name="Sharon I."/>
            <person name="Castelle C.J."/>
            <person name="Probst A.J."/>
            <person name="Thomas B.C."/>
            <person name="Singh A."/>
            <person name="Wilkins M.J."/>
            <person name="Karaoz U."/>
            <person name="Brodie E.L."/>
            <person name="Williams K.H."/>
            <person name="Hubbard S.S."/>
            <person name="Banfield J.F."/>
        </authorList>
    </citation>
    <scope>NUCLEOTIDE SEQUENCE [LARGE SCALE GENOMIC DNA]</scope>
</reference>
<feature type="domain" description="PatA-like N-terminal" evidence="3">
    <location>
        <begin position="4"/>
        <end position="164"/>
    </location>
</feature>
<name>A0A1F7RQH7_9BACT</name>
<evidence type="ECO:0000313" key="4">
    <source>
        <dbReference type="EMBL" id="OGL43137.1"/>
    </source>
</evidence>
<dbReference type="InterPro" id="IPR002372">
    <property type="entry name" value="PQQ_rpt_dom"/>
</dbReference>
<gene>
    <name evidence="4" type="ORF">A2W05_05060</name>
</gene>
<dbReference type="Pfam" id="PF14332">
    <property type="entry name" value="DUF4388"/>
    <property type="match status" value="1"/>
</dbReference>
<keyword evidence="1" id="KW-0472">Membrane</keyword>
<dbReference type="InterPro" id="IPR018391">
    <property type="entry name" value="PQQ_b-propeller_rpt"/>
</dbReference>
<accession>A0A1F7RQH7</accession>
<protein>
    <submittedName>
        <fullName evidence="4">Uncharacterized protein</fullName>
    </submittedName>
</protein>
<dbReference type="EMBL" id="MGDE01000240">
    <property type="protein sequence ID" value="OGL43137.1"/>
    <property type="molecule type" value="Genomic_DNA"/>
</dbReference>
<dbReference type="InterPro" id="IPR015943">
    <property type="entry name" value="WD40/YVTN_repeat-like_dom_sf"/>
</dbReference>
<dbReference type="Pfam" id="PF13570">
    <property type="entry name" value="Beta-prop_ACSF4"/>
    <property type="match status" value="1"/>
</dbReference>
<evidence type="ECO:0000259" key="2">
    <source>
        <dbReference type="Pfam" id="PF13570"/>
    </source>
</evidence>